<evidence type="ECO:0000313" key="2">
    <source>
        <dbReference type="EMBL" id="MDN3610277.1"/>
    </source>
</evidence>
<evidence type="ECO:0000313" key="3">
    <source>
        <dbReference type="Proteomes" id="UP001238540"/>
    </source>
</evidence>
<proteinExistence type="predicted"/>
<organism evidence="2 3">
    <name type="scientific">Vibrio ostreicida</name>
    <dbReference type="NCBI Taxonomy" id="526588"/>
    <lineage>
        <taxon>Bacteria</taxon>
        <taxon>Pseudomonadati</taxon>
        <taxon>Pseudomonadota</taxon>
        <taxon>Gammaproteobacteria</taxon>
        <taxon>Vibrionales</taxon>
        <taxon>Vibrionaceae</taxon>
        <taxon>Vibrio</taxon>
    </lineage>
</organism>
<evidence type="ECO:0000256" key="1">
    <source>
        <dbReference type="SAM" id="SignalP"/>
    </source>
</evidence>
<keyword evidence="1" id="KW-0732">Signal</keyword>
<dbReference type="Gene3D" id="2.60.40.420">
    <property type="entry name" value="Cupredoxins - blue copper proteins"/>
    <property type="match status" value="1"/>
</dbReference>
<dbReference type="SUPFAM" id="SSF49503">
    <property type="entry name" value="Cupredoxins"/>
    <property type="match status" value="1"/>
</dbReference>
<dbReference type="InterPro" id="IPR008972">
    <property type="entry name" value="Cupredoxin"/>
</dbReference>
<keyword evidence="3" id="KW-1185">Reference proteome</keyword>
<feature type="chain" id="PRO_5047295998" description="Methylamine utilization protein" evidence="1">
    <location>
        <begin position="19"/>
        <end position="214"/>
    </location>
</feature>
<dbReference type="Proteomes" id="UP001238540">
    <property type="component" value="Unassembled WGS sequence"/>
</dbReference>
<gene>
    <name evidence="2" type="ORF">QWZ16_11245</name>
</gene>
<name>A0ABT8BSY9_9VIBR</name>
<sequence>MRLWFFLACFLNISSTLATPLEVTVLQNNGRPLQQAVVTVTSASLPSDRSLVDKKSPPEIAQDGQAFSPYISVVQVGEPVVFTNKDTISHHIYALTGPLDFSFVIRATQAGIEKTFSSQGTVAMGCNIHDWMSGYIKVVNTPYYGQTSRTGRVDLDIPDRLDEATLSVWHPQMNETLQIPLPNERQVKLTLSKKMSPIPKQKNTQKIDFYGSYQ</sequence>
<reference evidence="3" key="1">
    <citation type="journal article" date="2019" name="Int. J. Syst. Evol. Microbiol.">
        <title>The Global Catalogue of Microorganisms (GCM) 10K type strain sequencing project: providing services to taxonomists for standard genome sequencing and annotation.</title>
        <authorList>
            <consortium name="The Broad Institute Genomics Platform"/>
            <consortium name="The Broad Institute Genome Sequencing Center for Infectious Disease"/>
            <person name="Wu L."/>
            <person name="Ma J."/>
        </authorList>
    </citation>
    <scope>NUCLEOTIDE SEQUENCE [LARGE SCALE GENOMIC DNA]</scope>
    <source>
        <strain evidence="3">CECT 7398</strain>
    </source>
</reference>
<accession>A0ABT8BSY9</accession>
<evidence type="ECO:0008006" key="4">
    <source>
        <dbReference type="Google" id="ProtNLM"/>
    </source>
</evidence>
<comment type="caution">
    <text evidence="2">The sequence shown here is derived from an EMBL/GenBank/DDBJ whole genome shotgun (WGS) entry which is preliminary data.</text>
</comment>
<dbReference type="EMBL" id="JAUFQC010000001">
    <property type="protein sequence ID" value="MDN3610277.1"/>
    <property type="molecule type" value="Genomic_DNA"/>
</dbReference>
<dbReference type="RefSeq" id="WP_076584849.1">
    <property type="nucleotide sequence ID" value="NZ_JABEYA020000001.1"/>
</dbReference>
<protein>
    <recommendedName>
        <fullName evidence="4">Methylamine utilization protein</fullName>
    </recommendedName>
</protein>
<feature type="signal peptide" evidence="1">
    <location>
        <begin position="1"/>
        <end position="18"/>
    </location>
</feature>